<organism evidence="2 3">
    <name type="scientific">Kwoniella mangroviensis CBS 10435</name>
    <dbReference type="NCBI Taxonomy" id="1331196"/>
    <lineage>
        <taxon>Eukaryota</taxon>
        <taxon>Fungi</taxon>
        <taxon>Dikarya</taxon>
        <taxon>Basidiomycota</taxon>
        <taxon>Agaricomycotina</taxon>
        <taxon>Tremellomycetes</taxon>
        <taxon>Tremellales</taxon>
        <taxon>Cryptococcaceae</taxon>
        <taxon>Kwoniella</taxon>
    </lineage>
</organism>
<dbReference type="SUPFAM" id="SSF53756">
    <property type="entry name" value="UDP-Glycosyltransferase/glycogen phosphorylase"/>
    <property type="match status" value="1"/>
</dbReference>
<evidence type="ECO:0000313" key="2">
    <source>
        <dbReference type="EMBL" id="OCF55772.1"/>
    </source>
</evidence>
<dbReference type="AlphaFoldDB" id="A0A1B9IJQ4"/>
<dbReference type="InterPro" id="IPR050481">
    <property type="entry name" value="UDP-glycosyltransf_plant"/>
</dbReference>
<dbReference type="GO" id="GO:0035251">
    <property type="term" value="F:UDP-glucosyltransferase activity"/>
    <property type="evidence" value="ECO:0007669"/>
    <property type="project" value="InterPro"/>
</dbReference>
<sequence length="527" mass="58832">MSELESHFVIGTIAPFSHVPPVIELSLVLLTHTSDLCISVILHINNLENSKNLIKNQGVSDDVKARIKLVPVGEKREWNDVSRSYMDVVYKGGEGYAGVLLGSAPWPHPSIFIYDAAGFFWITVKSKVEENFPHSKPLRLVAYNPLPIGEILYLAGEEKNGSLRFLGKALEDYPEVKNAPQVNLLQGGLDESNPDINTQAAFLTKFTEAYKACVFESDRLLEIPGYTPFYSFERWSLEIDWSSIAEIAWTQYLQGWQSCVSLPETWITCFPASVLEPKALDAIRQDEYLTGGGKKEVIELGWYERKPKNDWGLGVKEFLDKQKDKSVVYVSFGTLVNAGPTLPALFDLLEETKTPYIYACGKQKHSLPQHIKGTLELSEKEGICIAPDWVDQVGILSHKAICCFVSHCGANSVVEGIEAGVPIIAWGRRGDQVMLASRIHSSGLGIELLQHRTGHSVGKEVAHRKGIVIHGTQDALKEEVRNALEIIKGPEGDEMRKRAKTLSKKMDEKRKGEWLDNIKKFGLYGRD</sequence>
<dbReference type="CDD" id="cd03784">
    <property type="entry name" value="GT1_Gtf-like"/>
    <property type="match status" value="1"/>
</dbReference>
<dbReference type="OrthoDB" id="5835829at2759"/>
<evidence type="ECO:0008006" key="4">
    <source>
        <dbReference type="Google" id="ProtNLM"/>
    </source>
</evidence>
<keyword evidence="3" id="KW-1185">Reference proteome</keyword>
<keyword evidence="1" id="KW-0808">Transferase</keyword>
<gene>
    <name evidence="2" type="ORF">L486_06523</name>
</gene>
<dbReference type="PANTHER" id="PTHR48049:SF132">
    <property type="entry name" value="GLYCOSYLTRANSFERASE"/>
    <property type="match status" value="1"/>
</dbReference>
<dbReference type="Gene3D" id="3.40.50.2000">
    <property type="entry name" value="Glycogen Phosphorylase B"/>
    <property type="match status" value="1"/>
</dbReference>
<reference evidence="3" key="2">
    <citation type="submission" date="2013-12" db="EMBL/GenBank/DDBJ databases">
        <title>Evolution of pathogenesis and genome organization in the Tremellales.</title>
        <authorList>
            <person name="Cuomo C."/>
            <person name="Litvintseva A."/>
            <person name="Heitman J."/>
            <person name="Chen Y."/>
            <person name="Sun S."/>
            <person name="Springer D."/>
            <person name="Dromer F."/>
            <person name="Young S."/>
            <person name="Zeng Q."/>
            <person name="Chapman S."/>
            <person name="Gujja S."/>
            <person name="Saif S."/>
            <person name="Birren B."/>
        </authorList>
    </citation>
    <scope>NUCLEOTIDE SEQUENCE [LARGE SCALE GENOMIC DNA]</scope>
    <source>
        <strain evidence="3">CBS 10435</strain>
    </source>
</reference>
<dbReference type="EMBL" id="KI669465">
    <property type="protein sequence ID" value="OCF55772.1"/>
    <property type="molecule type" value="Genomic_DNA"/>
</dbReference>
<proteinExistence type="predicted"/>
<accession>A0A1B9IJQ4</accession>
<name>A0A1B9IJQ4_9TREE</name>
<dbReference type="Proteomes" id="UP000092583">
    <property type="component" value="Unassembled WGS sequence"/>
</dbReference>
<dbReference type="InterPro" id="IPR002213">
    <property type="entry name" value="UDP_glucos_trans"/>
</dbReference>
<evidence type="ECO:0000313" key="3">
    <source>
        <dbReference type="Proteomes" id="UP000092583"/>
    </source>
</evidence>
<dbReference type="PANTHER" id="PTHR48049">
    <property type="entry name" value="GLYCOSYLTRANSFERASE"/>
    <property type="match status" value="1"/>
</dbReference>
<evidence type="ECO:0000256" key="1">
    <source>
        <dbReference type="ARBA" id="ARBA00022679"/>
    </source>
</evidence>
<protein>
    <recommendedName>
        <fullName evidence="4">UDP-glycosyltransferases domain-containing protein</fullName>
    </recommendedName>
</protein>
<dbReference type="Pfam" id="PF00201">
    <property type="entry name" value="UDPGT"/>
    <property type="match status" value="1"/>
</dbReference>
<reference evidence="2 3" key="1">
    <citation type="submission" date="2013-07" db="EMBL/GenBank/DDBJ databases">
        <title>The Genome Sequence of Kwoniella mangroviensis CBS10435.</title>
        <authorList>
            <consortium name="The Broad Institute Genome Sequencing Platform"/>
            <person name="Cuomo C."/>
            <person name="Litvintseva A."/>
            <person name="Chen Y."/>
            <person name="Heitman J."/>
            <person name="Sun S."/>
            <person name="Springer D."/>
            <person name="Dromer F."/>
            <person name="Young S.K."/>
            <person name="Zeng Q."/>
            <person name="Gargeya S."/>
            <person name="Fitzgerald M."/>
            <person name="Abouelleil A."/>
            <person name="Alvarado L."/>
            <person name="Berlin A.M."/>
            <person name="Chapman S.B."/>
            <person name="Dewar J."/>
            <person name="Goldberg J."/>
            <person name="Griggs A."/>
            <person name="Gujja S."/>
            <person name="Hansen M."/>
            <person name="Howarth C."/>
            <person name="Imamovic A."/>
            <person name="Larimer J."/>
            <person name="McCowan C."/>
            <person name="Murphy C."/>
            <person name="Pearson M."/>
            <person name="Priest M."/>
            <person name="Roberts A."/>
            <person name="Saif S."/>
            <person name="Shea T."/>
            <person name="Sykes S."/>
            <person name="Wortman J."/>
            <person name="Nusbaum C."/>
            <person name="Birren B."/>
        </authorList>
    </citation>
    <scope>NUCLEOTIDE SEQUENCE [LARGE SCALE GENOMIC DNA]</scope>
    <source>
        <strain evidence="2 3">CBS 10435</strain>
    </source>
</reference>